<sequence>MDSAADACSALALRLANVDPPASPASPATRQEWDALAQSTLDVVPHIRRLFGQAVLDPPPAARRRGKAQIVNKRIAHALEGLDLDPLDIDSAEALFTCVSDAPRAKREDAALRVLCRGFEPHLLLRPYAKAPPSILEMRLTSRELADVADVVARLARRHTLLTSAATADLGHSWAARVVHNVEALKFALDWRTISGPGSQVHKSRFYSHAFAATIAPQIPRGDDPRVYIAVYKKQEYQLWKRDTVEPLVTARNRLLLLYNTFGAGVLCDPVWNLQDLASHASRDLPAVLIGLSECRAVAEDLLVRHQNGVHTLLVALDELAGSRVRLFVHQFLTDNPPVGLSFSSTM</sequence>
<evidence type="ECO:0000313" key="1">
    <source>
        <dbReference type="EMBL" id="KIP09527.1"/>
    </source>
</evidence>
<accession>A0A0C3SAT9</accession>
<keyword evidence="2" id="KW-1185">Reference proteome</keyword>
<evidence type="ECO:0000313" key="2">
    <source>
        <dbReference type="Proteomes" id="UP000053257"/>
    </source>
</evidence>
<dbReference type="OrthoDB" id="2803878at2759"/>
<dbReference type="EMBL" id="KN840465">
    <property type="protein sequence ID" value="KIP09527.1"/>
    <property type="molecule type" value="Genomic_DNA"/>
</dbReference>
<dbReference type="AlphaFoldDB" id="A0A0C3SAT9"/>
<reference evidence="1 2" key="1">
    <citation type="journal article" date="2014" name="PLoS Genet.">
        <title>Analysis of the Phlebiopsis gigantea genome, transcriptome and secretome provides insight into its pioneer colonization strategies of wood.</title>
        <authorList>
            <person name="Hori C."/>
            <person name="Ishida T."/>
            <person name="Igarashi K."/>
            <person name="Samejima M."/>
            <person name="Suzuki H."/>
            <person name="Master E."/>
            <person name="Ferreira P."/>
            <person name="Ruiz-Duenas F.J."/>
            <person name="Held B."/>
            <person name="Canessa P."/>
            <person name="Larrondo L.F."/>
            <person name="Schmoll M."/>
            <person name="Druzhinina I.S."/>
            <person name="Kubicek C.P."/>
            <person name="Gaskell J.A."/>
            <person name="Kersten P."/>
            <person name="St John F."/>
            <person name="Glasner J."/>
            <person name="Sabat G."/>
            <person name="Splinter BonDurant S."/>
            <person name="Syed K."/>
            <person name="Yadav J."/>
            <person name="Mgbeahuruike A.C."/>
            <person name="Kovalchuk A."/>
            <person name="Asiegbu F.O."/>
            <person name="Lackner G."/>
            <person name="Hoffmeister D."/>
            <person name="Rencoret J."/>
            <person name="Gutierrez A."/>
            <person name="Sun H."/>
            <person name="Lindquist E."/>
            <person name="Barry K."/>
            <person name="Riley R."/>
            <person name="Grigoriev I.V."/>
            <person name="Henrissat B."/>
            <person name="Kues U."/>
            <person name="Berka R.M."/>
            <person name="Martinez A.T."/>
            <person name="Covert S.F."/>
            <person name="Blanchette R.A."/>
            <person name="Cullen D."/>
        </authorList>
    </citation>
    <scope>NUCLEOTIDE SEQUENCE [LARGE SCALE GENOMIC DNA]</scope>
    <source>
        <strain evidence="1 2">11061_1 CR5-6</strain>
    </source>
</reference>
<proteinExistence type="predicted"/>
<gene>
    <name evidence="1" type="ORF">PHLGIDRAFT_116321</name>
</gene>
<organism evidence="1 2">
    <name type="scientific">Phlebiopsis gigantea (strain 11061_1 CR5-6)</name>
    <name type="common">White-rot fungus</name>
    <name type="synonym">Peniophora gigantea</name>
    <dbReference type="NCBI Taxonomy" id="745531"/>
    <lineage>
        <taxon>Eukaryota</taxon>
        <taxon>Fungi</taxon>
        <taxon>Dikarya</taxon>
        <taxon>Basidiomycota</taxon>
        <taxon>Agaricomycotina</taxon>
        <taxon>Agaricomycetes</taxon>
        <taxon>Polyporales</taxon>
        <taxon>Phanerochaetaceae</taxon>
        <taxon>Phlebiopsis</taxon>
    </lineage>
</organism>
<dbReference type="Proteomes" id="UP000053257">
    <property type="component" value="Unassembled WGS sequence"/>
</dbReference>
<dbReference type="HOGENOM" id="CLU_799523_0_0_1"/>
<name>A0A0C3SAT9_PHLG1</name>
<protein>
    <submittedName>
        <fullName evidence="1">Uncharacterized protein</fullName>
    </submittedName>
</protein>